<dbReference type="EMBL" id="SZYD01000015">
    <property type="protein sequence ID" value="KAD3641943.1"/>
    <property type="molecule type" value="Genomic_DNA"/>
</dbReference>
<reference evidence="1 2" key="1">
    <citation type="submission" date="2019-05" db="EMBL/GenBank/DDBJ databases">
        <title>Mikania micrantha, genome provides insights into the molecular mechanism of rapid growth.</title>
        <authorList>
            <person name="Liu B."/>
        </authorList>
    </citation>
    <scope>NUCLEOTIDE SEQUENCE [LARGE SCALE GENOMIC DNA]</scope>
    <source>
        <strain evidence="1">NLD-2019</strain>
        <tissue evidence="1">Leaf</tissue>
    </source>
</reference>
<gene>
    <name evidence="1" type="ORF">E3N88_31167</name>
</gene>
<accession>A0A5N6MP50</accession>
<protein>
    <submittedName>
        <fullName evidence="1">Uncharacterized protein</fullName>
    </submittedName>
</protein>
<evidence type="ECO:0000313" key="2">
    <source>
        <dbReference type="Proteomes" id="UP000326396"/>
    </source>
</evidence>
<dbReference type="AlphaFoldDB" id="A0A5N6MP50"/>
<keyword evidence="2" id="KW-1185">Reference proteome</keyword>
<dbReference type="Proteomes" id="UP000326396">
    <property type="component" value="Linkage Group LG5"/>
</dbReference>
<comment type="caution">
    <text evidence="1">The sequence shown here is derived from an EMBL/GenBank/DDBJ whole genome shotgun (WGS) entry which is preliminary data.</text>
</comment>
<proteinExistence type="predicted"/>
<organism evidence="1 2">
    <name type="scientific">Mikania micrantha</name>
    <name type="common">bitter vine</name>
    <dbReference type="NCBI Taxonomy" id="192012"/>
    <lineage>
        <taxon>Eukaryota</taxon>
        <taxon>Viridiplantae</taxon>
        <taxon>Streptophyta</taxon>
        <taxon>Embryophyta</taxon>
        <taxon>Tracheophyta</taxon>
        <taxon>Spermatophyta</taxon>
        <taxon>Magnoliopsida</taxon>
        <taxon>eudicotyledons</taxon>
        <taxon>Gunneridae</taxon>
        <taxon>Pentapetalae</taxon>
        <taxon>asterids</taxon>
        <taxon>campanulids</taxon>
        <taxon>Asterales</taxon>
        <taxon>Asteraceae</taxon>
        <taxon>Asteroideae</taxon>
        <taxon>Heliantheae alliance</taxon>
        <taxon>Eupatorieae</taxon>
        <taxon>Mikania</taxon>
    </lineage>
</organism>
<evidence type="ECO:0000313" key="1">
    <source>
        <dbReference type="EMBL" id="KAD3641943.1"/>
    </source>
</evidence>
<sequence>MAPVRGRRNGKSVGPVQGSASGLRTCPFKFFHECKDGKPGSVGFFRLLEHMLSTHLKTECRRLSLKGAISKDLDLFLDVAEVLRAGDKWLCGKCMVMHALSRGCKHDNEVVLFAINSGDVEDFIVGIRKPCQVVVDTNPRHPAGLGGKVNLLEHVFSLPIQTVKSIPPTCRLLFAQVLTGALRKVVASPRSVDNWVQLLLLPRCTLRVVRPSSRQERRSGNMKSLQCNNILHALTVWKDGSGFDDLVSSLLDSVEETGAPKGECRREEDKERDPNIKQCLRKVRDGHFTAAVKVLCSSGVAPLGDSTLKALIDKHPVVPPPSSPSNPLAQPTLVVDGECVLKCIRSFPKGTSCGRDGMRAQHLLDAVGGEGSVTSSSLLASITEVVNLWLGRFCPKVLATPIRIDFMWSIISSGYQRTSQGGDLGFVHVMVRSPDVAAGCQQSSAIEPTPSVSHQHGVVNMATDTRLVSKVAMKKVGKEMTQYLGDYQFGGAKWSRGSASQCKQVSQLVSCRWFLSLAYCGFLQCFQHGRPHNLSPRGSSALPVNLSVGPISLRPAC</sequence>
<name>A0A5N6MP50_9ASTR</name>